<reference evidence="2 3" key="1">
    <citation type="journal article" date="2019" name="Philos. Trans. R. Soc. Lond., B, Biol. Sci.">
        <title>Ant behaviour and brain gene expression of defending hosts depend on the ecological success of the intruding social parasite.</title>
        <authorList>
            <person name="Kaur R."/>
            <person name="Stoldt M."/>
            <person name="Jongepier E."/>
            <person name="Feldmeyer B."/>
            <person name="Menzel F."/>
            <person name="Bornberg-Bauer E."/>
            <person name="Foitzik S."/>
        </authorList>
    </citation>
    <scope>NUCLEOTIDE SEQUENCE [LARGE SCALE GENOMIC DNA]</scope>
    <source>
        <tissue evidence="2">Whole body</tissue>
    </source>
</reference>
<feature type="region of interest" description="Disordered" evidence="1">
    <location>
        <begin position="40"/>
        <end position="67"/>
    </location>
</feature>
<dbReference type="Proteomes" id="UP000310200">
    <property type="component" value="Unassembled WGS sequence"/>
</dbReference>
<feature type="non-terminal residue" evidence="2">
    <location>
        <position position="1"/>
    </location>
</feature>
<gene>
    <name evidence="2" type="ORF">DBV15_09259</name>
</gene>
<protein>
    <submittedName>
        <fullName evidence="2">Uncharacterized protein</fullName>
    </submittedName>
</protein>
<evidence type="ECO:0000313" key="2">
    <source>
        <dbReference type="EMBL" id="TGZ52392.1"/>
    </source>
</evidence>
<keyword evidence="3" id="KW-1185">Reference proteome</keyword>
<proteinExistence type="predicted"/>
<feature type="non-terminal residue" evidence="2">
    <location>
        <position position="110"/>
    </location>
</feature>
<comment type="caution">
    <text evidence="2">The sequence shown here is derived from an EMBL/GenBank/DDBJ whole genome shotgun (WGS) entry which is preliminary data.</text>
</comment>
<feature type="region of interest" description="Disordered" evidence="1">
    <location>
        <begin position="1"/>
        <end position="21"/>
    </location>
</feature>
<dbReference type="EMBL" id="QBLH01001288">
    <property type="protein sequence ID" value="TGZ52392.1"/>
    <property type="molecule type" value="Genomic_DNA"/>
</dbReference>
<name>A0A4S2KR49_9HYME</name>
<feature type="compositionally biased region" description="Basic and acidic residues" evidence="1">
    <location>
        <begin position="57"/>
        <end position="66"/>
    </location>
</feature>
<dbReference type="AlphaFoldDB" id="A0A4S2KR49"/>
<evidence type="ECO:0000256" key="1">
    <source>
        <dbReference type="SAM" id="MobiDB-lite"/>
    </source>
</evidence>
<organism evidence="2 3">
    <name type="scientific">Temnothorax longispinosus</name>
    <dbReference type="NCBI Taxonomy" id="300112"/>
    <lineage>
        <taxon>Eukaryota</taxon>
        <taxon>Metazoa</taxon>
        <taxon>Ecdysozoa</taxon>
        <taxon>Arthropoda</taxon>
        <taxon>Hexapoda</taxon>
        <taxon>Insecta</taxon>
        <taxon>Pterygota</taxon>
        <taxon>Neoptera</taxon>
        <taxon>Endopterygota</taxon>
        <taxon>Hymenoptera</taxon>
        <taxon>Apocrita</taxon>
        <taxon>Aculeata</taxon>
        <taxon>Formicoidea</taxon>
        <taxon>Formicidae</taxon>
        <taxon>Myrmicinae</taxon>
        <taxon>Temnothorax</taxon>
    </lineage>
</organism>
<sequence>PSGARHPTPRPGPLLPTPSSRLPADAARVHVFLCTLLHEPRPFTEGPRNATALNNHPPEEDRRPLLDSDESLFPRFPLEIVGPINPVIPRACPLGSSRNYPAESIFTIST</sequence>
<evidence type="ECO:0000313" key="3">
    <source>
        <dbReference type="Proteomes" id="UP000310200"/>
    </source>
</evidence>
<accession>A0A4S2KR49</accession>